<reference evidence="14 15" key="2">
    <citation type="submission" date="2009-03" db="EMBL/GenBank/DDBJ databases">
        <title>Draft genome sequence of Roseburia inulinivorans (DSM 16841).</title>
        <authorList>
            <person name="Sudarsanam P."/>
            <person name="Ley R."/>
            <person name="Guruge J."/>
            <person name="Turnbaugh P.J."/>
            <person name="Mahowald M."/>
            <person name="Liep D."/>
            <person name="Gordon J."/>
        </authorList>
    </citation>
    <scope>NUCLEOTIDE SEQUENCE [LARGE SCALE GENOMIC DNA]</scope>
    <source>
        <strain evidence="14 15">DSM 16841</strain>
    </source>
</reference>
<dbReference type="GO" id="GO:0005524">
    <property type="term" value="F:ATP binding"/>
    <property type="evidence" value="ECO:0007669"/>
    <property type="project" value="UniProtKB-KW"/>
</dbReference>
<dbReference type="NCBIfam" id="TIGR01499">
    <property type="entry name" value="folC"/>
    <property type="match status" value="1"/>
</dbReference>
<dbReference type="InterPro" id="IPR013221">
    <property type="entry name" value="Mur_ligase_cen"/>
</dbReference>
<comment type="caution">
    <text evidence="14">The sequence shown here is derived from an EMBL/GenBank/DDBJ whole genome shotgun (WGS) entry which is preliminary data.</text>
</comment>
<dbReference type="AlphaFoldDB" id="C0FVT3"/>
<dbReference type="InterPro" id="IPR036565">
    <property type="entry name" value="Mur-like_cat_sf"/>
</dbReference>
<dbReference type="eggNOG" id="COG0285">
    <property type="taxonomic scope" value="Bacteria"/>
</dbReference>
<evidence type="ECO:0000256" key="8">
    <source>
        <dbReference type="ARBA" id="ARBA00022842"/>
    </source>
</evidence>
<evidence type="ECO:0000256" key="5">
    <source>
        <dbReference type="ARBA" id="ARBA00022723"/>
    </source>
</evidence>
<feature type="domain" description="Mur ligase central" evidence="13">
    <location>
        <begin position="47"/>
        <end position="265"/>
    </location>
</feature>
<sequence length="455" mass="50643">MQTLTYEETVTAIENKRRFGNLKGVEISKIMLEQLGHPEKDLRIIHIAGTNGKGSVSAFLRSVFECAGLKTGMFTSPHLVDFRERIQVQGDMISKADTMRLGNRLLSMDFGVYPTMFDYCLAMALLYFKEQKCDVVILETGLGGTYDSTNACGVPDVTVIAKIGFDHMAILGDTLAKIAAEKAGIIKHGTALVLESQEKEAMDVLNKAAERADIKTTKVVNLNEIRILPQKDGKQCFSYAGHDAVTMKMLGVHQYENAVAAMLAAELFFEKYFAGKKNVPERKALQHAIREGIDRTQWMGRMELVSNDPFFLMDGAHNSNGVEALKKSLETMYPDEKFHFIMGVMADKDYGEMIRELLPLALDFKTVTVESERALQGEALADCIRAKRDPGGGVSEPCGCAARFLKIIRRKDSGIRLTVFYRGDRSISAGKTVTWFPENLRKAASVPNHYRKVTK</sequence>
<evidence type="ECO:0000256" key="11">
    <source>
        <dbReference type="PIRNR" id="PIRNR001563"/>
    </source>
</evidence>
<dbReference type="Gene3D" id="3.40.1190.10">
    <property type="entry name" value="Mur-like, catalytic domain"/>
    <property type="match status" value="1"/>
</dbReference>
<reference evidence="14 15" key="1">
    <citation type="submission" date="2009-02" db="EMBL/GenBank/DDBJ databases">
        <authorList>
            <person name="Fulton L."/>
            <person name="Clifton S."/>
            <person name="Fulton B."/>
            <person name="Xu J."/>
            <person name="Minx P."/>
            <person name="Pepin K.H."/>
            <person name="Johnson M."/>
            <person name="Bhonagiri V."/>
            <person name="Nash W.E."/>
            <person name="Mardis E.R."/>
            <person name="Wilson R.K."/>
        </authorList>
    </citation>
    <scope>NUCLEOTIDE SEQUENCE [LARGE SCALE GENOMIC DNA]</scope>
    <source>
        <strain evidence="14 15">DSM 16841</strain>
    </source>
</reference>
<dbReference type="Gene3D" id="3.90.190.20">
    <property type="entry name" value="Mur ligase, C-terminal domain"/>
    <property type="match status" value="1"/>
</dbReference>
<dbReference type="SUPFAM" id="SSF53244">
    <property type="entry name" value="MurD-like peptide ligases, peptide-binding domain"/>
    <property type="match status" value="1"/>
</dbReference>
<name>C0FVT3_9FIRM</name>
<dbReference type="InterPro" id="IPR036615">
    <property type="entry name" value="Mur_ligase_C_dom_sf"/>
</dbReference>
<comment type="similarity">
    <text evidence="2 11">Belongs to the folylpolyglutamate synthase family.</text>
</comment>
<dbReference type="GO" id="GO:0005737">
    <property type="term" value="C:cytoplasm"/>
    <property type="evidence" value="ECO:0007669"/>
    <property type="project" value="TreeGrafter"/>
</dbReference>
<keyword evidence="8" id="KW-0460">Magnesium</keyword>
<dbReference type="EMBL" id="ACFY01000110">
    <property type="protein sequence ID" value="EEG93270.1"/>
    <property type="molecule type" value="Genomic_DNA"/>
</dbReference>
<proteinExistence type="inferred from homology"/>
<dbReference type="PIRSF" id="PIRSF001563">
    <property type="entry name" value="Folylpolyglu_synth"/>
    <property type="match status" value="1"/>
</dbReference>
<comment type="cofactor">
    <cofactor evidence="1">
        <name>Mg(2+)</name>
        <dbReference type="ChEBI" id="CHEBI:18420"/>
    </cofactor>
</comment>
<dbReference type="PANTHER" id="PTHR11136:SF0">
    <property type="entry name" value="DIHYDROFOLATE SYNTHETASE-RELATED"/>
    <property type="match status" value="1"/>
</dbReference>
<evidence type="ECO:0000256" key="2">
    <source>
        <dbReference type="ARBA" id="ARBA00008276"/>
    </source>
</evidence>
<keyword evidence="7 11" id="KW-0067">ATP-binding</keyword>
<evidence type="ECO:0000256" key="10">
    <source>
        <dbReference type="ARBA" id="ARBA00047493"/>
    </source>
</evidence>
<dbReference type="InterPro" id="IPR001645">
    <property type="entry name" value="Folylpolyglutamate_synth"/>
</dbReference>
<evidence type="ECO:0000256" key="3">
    <source>
        <dbReference type="ARBA" id="ARBA00013025"/>
    </source>
</evidence>
<evidence type="ECO:0000313" key="14">
    <source>
        <dbReference type="EMBL" id="EEG93270.1"/>
    </source>
</evidence>
<dbReference type="RefSeq" id="WP_007887613.1">
    <property type="nucleotide sequence ID" value="NZ_ACFY01000110.1"/>
</dbReference>
<keyword evidence="5" id="KW-0479">Metal-binding</keyword>
<keyword evidence="4 11" id="KW-0436">Ligase</keyword>
<evidence type="ECO:0000256" key="6">
    <source>
        <dbReference type="ARBA" id="ARBA00022741"/>
    </source>
</evidence>
<dbReference type="PANTHER" id="PTHR11136">
    <property type="entry name" value="FOLYLPOLYGLUTAMATE SYNTHASE-RELATED"/>
    <property type="match status" value="1"/>
</dbReference>
<dbReference type="SUPFAM" id="SSF53623">
    <property type="entry name" value="MurD-like peptide ligases, catalytic domain"/>
    <property type="match status" value="1"/>
</dbReference>
<evidence type="ECO:0000256" key="9">
    <source>
        <dbReference type="ARBA" id="ARBA00030592"/>
    </source>
</evidence>
<protein>
    <recommendedName>
        <fullName evidence="3">tetrahydrofolate synthase</fullName>
        <ecNumber evidence="3">6.3.2.17</ecNumber>
    </recommendedName>
    <alternativeName>
        <fullName evidence="9">Tetrahydrofolylpolyglutamate synthase</fullName>
    </alternativeName>
</protein>
<dbReference type="EC" id="6.3.2.17" evidence="3"/>
<dbReference type="GO" id="GO:0046872">
    <property type="term" value="F:metal ion binding"/>
    <property type="evidence" value="ECO:0007669"/>
    <property type="project" value="UniProtKB-KW"/>
</dbReference>
<evidence type="ECO:0000256" key="1">
    <source>
        <dbReference type="ARBA" id="ARBA00001946"/>
    </source>
</evidence>
<dbReference type="InterPro" id="IPR004101">
    <property type="entry name" value="Mur_ligase_C"/>
</dbReference>
<keyword evidence="6 11" id="KW-0547">Nucleotide-binding</keyword>
<feature type="domain" description="Mur ligase C-terminal" evidence="12">
    <location>
        <begin position="300"/>
        <end position="387"/>
    </location>
</feature>
<comment type="catalytic activity">
    <reaction evidence="10">
        <text>(6S)-5,6,7,8-tetrahydrofolyl-(gamma-L-Glu)(n) + L-glutamate + ATP = (6S)-5,6,7,8-tetrahydrofolyl-(gamma-L-Glu)(n+1) + ADP + phosphate + H(+)</text>
        <dbReference type="Rhea" id="RHEA:10580"/>
        <dbReference type="Rhea" id="RHEA-COMP:14738"/>
        <dbReference type="Rhea" id="RHEA-COMP:14740"/>
        <dbReference type="ChEBI" id="CHEBI:15378"/>
        <dbReference type="ChEBI" id="CHEBI:29985"/>
        <dbReference type="ChEBI" id="CHEBI:30616"/>
        <dbReference type="ChEBI" id="CHEBI:43474"/>
        <dbReference type="ChEBI" id="CHEBI:141005"/>
        <dbReference type="ChEBI" id="CHEBI:456216"/>
        <dbReference type="EC" id="6.3.2.17"/>
    </reaction>
</comment>
<dbReference type="Pfam" id="PF02875">
    <property type="entry name" value="Mur_ligase_C"/>
    <property type="match status" value="1"/>
</dbReference>
<evidence type="ECO:0000259" key="13">
    <source>
        <dbReference type="Pfam" id="PF08245"/>
    </source>
</evidence>
<gene>
    <name evidence="14" type="primary">folC</name>
    <name evidence="14" type="ORF">ROSEINA2194_02858</name>
</gene>
<evidence type="ECO:0000313" key="15">
    <source>
        <dbReference type="Proteomes" id="UP000003561"/>
    </source>
</evidence>
<dbReference type="Pfam" id="PF08245">
    <property type="entry name" value="Mur_ligase_M"/>
    <property type="match status" value="1"/>
</dbReference>
<evidence type="ECO:0000256" key="4">
    <source>
        <dbReference type="ARBA" id="ARBA00022598"/>
    </source>
</evidence>
<dbReference type="GO" id="GO:0004326">
    <property type="term" value="F:tetrahydrofolylpolyglutamate synthase activity"/>
    <property type="evidence" value="ECO:0007669"/>
    <property type="project" value="UniProtKB-EC"/>
</dbReference>
<evidence type="ECO:0000256" key="7">
    <source>
        <dbReference type="ARBA" id="ARBA00022840"/>
    </source>
</evidence>
<dbReference type="FunFam" id="3.40.1190.10:FF:000011">
    <property type="entry name" value="Folylpolyglutamate synthase/dihydrofolate synthase"/>
    <property type="match status" value="1"/>
</dbReference>
<dbReference type="GO" id="GO:0008841">
    <property type="term" value="F:dihydrofolate synthase activity"/>
    <property type="evidence" value="ECO:0007669"/>
    <property type="project" value="TreeGrafter"/>
</dbReference>
<organism evidence="14 15">
    <name type="scientific">Roseburia inulinivorans DSM 16841</name>
    <dbReference type="NCBI Taxonomy" id="622312"/>
    <lineage>
        <taxon>Bacteria</taxon>
        <taxon>Bacillati</taxon>
        <taxon>Bacillota</taxon>
        <taxon>Clostridia</taxon>
        <taxon>Lachnospirales</taxon>
        <taxon>Lachnospiraceae</taxon>
        <taxon>Roseburia</taxon>
    </lineage>
</organism>
<dbReference type="Proteomes" id="UP000003561">
    <property type="component" value="Unassembled WGS sequence"/>
</dbReference>
<accession>C0FVT3</accession>
<evidence type="ECO:0000259" key="12">
    <source>
        <dbReference type="Pfam" id="PF02875"/>
    </source>
</evidence>